<evidence type="ECO:0000313" key="6">
    <source>
        <dbReference type="EMBL" id="HIU55757.1"/>
    </source>
</evidence>
<dbReference type="PANTHER" id="PTHR14226:SF29">
    <property type="entry name" value="NEUROPATHY TARGET ESTERASE SWS"/>
    <property type="match status" value="1"/>
</dbReference>
<dbReference type="InterPro" id="IPR050301">
    <property type="entry name" value="NTE"/>
</dbReference>
<dbReference type="Proteomes" id="UP000824112">
    <property type="component" value="Unassembled WGS sequence"/>
</dbReference>
<gene>
    <name evidence="6" type="ORF">IAB03_08135</name>
</gene>
<dbReference type="PANTHER" id="PTHR14226">
    <property type="entry name" value="NEUROPATHY TARGET ESTERASE/SWISS CHEESE D.MELANOGASTER"/>
    <property type="match status" value="1"/>
</dbReference>
<dbReference type="PROSITE" id="PS51635">
    <property type="entry name" value="PNPLA"/>
    <property type="match status" value="1"/>
</dbReference>
<evidence type="ECO:0000256" key="1">
    <source>
        <dbReference type="ARBA" id="ARBA00022801"/>
    </source>
</evidence>
<name>A0A9D1M8R4_9BACT</name>
<comment type="caution">
    <text evidence="6">The sequence shown here is derived from an EMBL/GenBank/DDBJ whole genome shotgun (WGS) entry which is preliminary data.</text>
</comment>
<dbReference type="InterPro" id="IPR016035">
    <property type="entry name" value="Acyl_Trfase/lysoPLipase"/>
</dbReference>
<evidence type="ECO:0000256" key="4">
    <source>
        <dbReference type="PROSITE-ProRule" id="PRU01161"/>
    </source>
</evidence>
<keyword evidence="2 4" id="KW-0442">Lipid degradation</keyword>
<evidence type="ECO:0000256" key="2">
    <source>
        <dbReference type="ARBA" id="ARBA00022963"/>
    </source>
</evidence>
<feature type="active site" description="Proton acceptor" evidence="4">
    <location>
        <position position="210"/>
    </location>
</feature>
<evidence type="ECO:0000259" key="5">
    <source>
        <dbReference type="PROSITE" id="PS51635"/>
    </source>
</evidence>
<feature type="short sequence motif" description="GXSXG" evidence="4">
    <location>
        <begin position="56"/>
        <end position="60"/>
    </location>
</feature>
<proteinExistence type="predicted"/>
<protein>
    <submittedName>
        <fullName evidence="6">Patatin-like phospholipase family protein</fullName>
    </submittedName>
</protein>
<reference evidence="6" key="2">
    <citation type="journal article" date="2021" name="PeerJ">
        <title>Extensive microbial diversity within the chicken gut microbiome revealed by metagenomics and culture.</title>
        <authorList>
            <person name="Gilroy R."/>
            <person name="Ravi A."/>
            <person name="Getino M."/>
            <person name="Pursley I."/>
            <person name="Horton D.L."/>
            <person name="Alikhan N.F."/>
            <person name="Baker D."/>
            <person name="Gharbi K."/>
            <person name="Hall N."/>
            <person name="Watson M."/>
            <person name="Adriaenssens E.M."/>
            <person name="Foster-Nyarko E."/>
            <person name="Jarju S."/>
            <person name="Secka A."/>
            <person name="Antonio M."/>
            <person name="Oren A."/>
            <person name="Chaudhuri R.R."/>
            <person name="La Ragione R."/>
            <person name="Hildebrand F."/>
            <person name="Pallen M.J."/>
        </authorList>
    </citation>
    <scope>NUCLEOTIDE SEQUENCE</scope>
    <source>
        <strain evidence="6">CHK158-818</strain>
    </source>
</reference>
<evidence type="ECO:0000256" key="3">
    <source>
        <dbReference type="ARBA" id="ARBA00023098"/>
    </source>
</evidence>
<accession>A0A9D1M8R4</accession>
<dbReference type="InterPro" id="IPR002641">
    <property type="entry name" value="PNPLA_dom"/>
</dbReference>
<keyword evidence="3 4" id="KW-0443">Lipid metabolism</keyword>
<feature type="short sequence motif" description="DGA/G" evidence="4">
    <location>
        <begin position="210"/>
        <end position="212"/>
    </location>
</feature>
<dbReference type="Gene3D" id="3.40.1090.10">
    <property type="entry name" value="Cytosolic phospholipase A2 catalytic domain"/>
    <property type="match status" value="2"/>
</dbReference>
<dbReference type="GO" id="GO:0016042">
    <property type="term" value="P:lipid catabolic process"/>
    <property type="evidence" value="ECO:0007669"/>
    <property type="project" value="UniProtKB-UniRule"/>
</dbReference>
<feature type="active site" description="Nucleophile" evidence="4">
    <location>
        <position position="58"/>
    </location>
</feature>
<reference evidence="6" key="1">
    <citation type="submission" date="2020-10" db="EMBL/GenBank/DDBJ databases">
        <authorList>
            <person name="Gilroy R."/>
        </authorList>
    </citation>
    <scope>NUCLEOTIDE SEQUENCE</scope>
    <source>
        <strain evidence="6">CHK158-818</strain>
    </source>
</reference>
<sequence length="469" mass="52574">MKKLFLVFWSLFLTYFSLSAQTVGLVLSGGGAKGIAHIGLLKALEENNIPIDYIAGTSMGAIVGALYAMGYTPDEMLELIDSDDFRSWLTGKIDEKYIYYFRKPEPSPEIVSFKIGIRDSSKISSHFLPQSIINPLPMNYAFMTLFSPSSAHAKNNFDNLFVPFRAVASDVYNKRPVIFRNGDLGDAVRASMSYPFVFKPLEMNGVLIYDGGIYNNFPVDVMKTDFNPDVIIGSVVSDTLTKPNDINPLSQIENMVMQKTNYSIDEEDGILLSFKLSDIGLLDFHKAEQISQIGYDGAMAIMDSIKQRIPREMTQETRAVNRAVYKTQLPDLTFNSVSVEGGNSAQRSYIRKQFDLDNDNLENEEVKKTYFKLVTDSKIEDLIPHAVYNEETEMFDLNLKAKMSDNIIASLGGFITSSSSNQVYLGAQYRTLGKYSTDFNINGEFGQMYNSAMASARFEMPSSIPMHIK</sequence>
<dbReference type="CDD" id="cd07205">
    <property type="entry name" value="Pat_PNPLA6_PNPLA7_NTE1_like"/>
    <property type="match status" value="1"/>
</dbReference>
<dbReference type="GO" id="GO:0016787">
    <property type="term" value="F:hydrolase activity"/>
    <property type="evidence" value="ECO:0007669"/>
    <property type="project" value="UniProtKB-UniRule"/>
</dbReference>
<feature type="domain" description="PNPLA" evidence="5">
    <location>
        <begin position="25"/>
        <end position="223"/>
    </location>
</feature>
<feature type="short sequence motif" description="GXGXXG" evidence="4">
    <location>
        <begin position="29"/>
        <end position="34"/>
    </location>
</feature>
<dbReference type="AlphaFoldDB" id="A0A9D1M8R4"/>
<evidence type="ECO:0000313" key="7">
    <source>
        <dbReference type="Proteomes" id="UP000824112"/>
    </source>
</evidence>
<dbReference type="Pfam" id="PF01734">
    <property type="entry name" value="Patatin"/>
    <property type="match status" value="1"/>
</dbReference>
<dbReference type="SUPFAM" id="SSF52151">
    <property type="entry name" value="FabD/lysophospholipase-like"/>
    <property type="match status" value="1"/>
</dbReference>
<keyword evidence="1 4" id="KW-0378">Hydrolase</keyword>
<dbReference type="EMBL" id="DVNA01000183">
    <property type="protein sequence ID" value="HIU55757.1"/>
    <property type="molecule type" value="Genomic_DNA"/>
</dbReference>
<feature type="non-terminal residue" evidence="6">
    <location>
        <position position="469"/>
    </location>
</feature>
<organism evidence="6 7">
    <name type="scientific">Candidatus Gallibacteroides avistercoris</name>
    <dbReference type="NCBI Taxonomy" id="2840833"/>
    <lineage>
        <taxon>Bacteria</taxon>
        <taxon>Pseudomonadati</taxon>
        <taxon>Bacteroidota</taxon>
        <taxon>Bacteroidia</taxon>
        <taxon>Bacteroidales</taxon>
        <taxon>Bacteroidaceae</taxon>
        <taxon>Bacteroidaceae incertae sedis</taxon>
        <taxon>Candidatus Gallibacteroides</taxon>
    </lineage>
</organism>